<dbReference type="GO" id="GO:0005524">
    <property type="term" value="F:ATP binding"/>
    <property type="evidence" value="ECO:0007669"/>
    <property type="project" value="UniProtKB-KW"/>
</dbReference>
<dbReference type="EMBL" id="JABEPP010000006">
    <property type="protein sequence ID" value="NNM74575.1"/>
    <property type="molecule type" value="Genomic_DNA"/>
</dbReference>
<dbReference type="AlphaFoldDB" id="A0A849IEC6"/>
<accession>A0A849IEC6</accession>
<feature type="binding site" evidence="1">
    <location>
        <position position="82"/>
    </location>
    <ligand>
        <name>ATP</name>
        <dbReference type="ChEBI" id="CHEBI:30616"/>
    </ligand>
</feature>
<dbReference type="PIRSF" id="PIRSF038925">
    <property type="entry name" value="AMP-prot_trans"/>
    <property type="match status" value="1"/>
</dbReference>
<dbReference type="InterPro" id="IPR003812">
    <property type="entry name" value="Fido"/>
</dbReference>
<evidence type="ECO:0000259" key="4">
    <source>
        <dbReference type="PROSITE" id="PS51459"/>
    </source>
</evidence>
<evidence type="ECO:0000256" key="2">
    <source>
        <dbReference type="PIRSR" id="PIRSR640198-1"/>
    </source>
</evidence>
<proteinExistence type="predicted"/>
<keyword evidence="1" id="KW-0067">ATP-binding</keyword>
<evidence type="ECO:0000313" key="5">
    <source>
        <dbReference type="EMBL" id="NNM74575.1"/>
    </source>
</evidence>
<comment type="caution">
    <text evidence="5">The sequence shown here is derived from an EMBL/GenBank/DDBJ whole genome shotgun (WGS) entry which is preliminary data.</text>
</comment>
<feature type="binding site" evidence="3">
    <location>
        <begin position="223"/>
        <end position="230"/>
    </location>
    <ligand>
        <name>ATP</name>
        <dbReference type="ChEBI" id="CHEBI:30616"/>
    </ligand>
</feature>
<feature type="binding site" evidence="1">
    <location>
        <begin position="224"/>
        <end position="230"/>
    </location>
    <ligand>
        <name>ATP</name>
        <dbReference type="ChEBI" id="CHEBI:30616"/>
    </ligand>
</feature>
<gene>
    <name evidence="5" type="ORF">HJG44_19635</name>
</gene>
<dbReference type="SUPFAM" id="SSF140931">
    <property type="entry name" value="Fic-like"/>
    <property type="match status" value="1"/>
</dbReference>
<name>A0A849IEC6_9HYPH</name>
<dbReference type="Proteomes" id="UP000564885">
    <property type="component" value="Unassembled WGS sequence"/>
</dbReference>
<evidence type="ECO:0000313" key="6">
    <source>
        <dbReference type="Proteomes" id="UP000564885"/>
    </source>
</evidence>
<dbReference type="PANTHER" id="PTHR13504">
    <property type="entry name" value="FIDO DOMAIN-CONTAINING PROTEIN DDB_G0283145"/>
    <property type="match status" value="1"/>
</dbReference>
<dbReference type="InterPro" id="IPR025758">
    <property type="entry name" value="Fic/DOC_N"/>
</dbReference>
<feature type="active site" evidence="2">
    <location>
        <position position="219"/>
    </location>
</feature>
<evidence type="ECO:0000256" key="1">
    <source>
        <dbReference type="PIRSR" id="PIRSR038925-1"/>
    </source>
</evidence>
<sequence>MKKADFEGSPSGRLVPTERGQWAFVPNDLPPPALDLGSLATPLGEAYQALGELNGMGRILGDPYLLIRPLQNREALASSSMEGTYTTIDDLLLADAGSGEAGQTSDTREVLNYRIALAQALESMESLPLSLRTLRDAHRVLLRSVARHRGSRALPGELKQHQNFIGAFTIEDARFVPPPPADALRCLDALERFIHREDRLGIPDLVDAACIHYQFETIHPFADGNGRVGRMLILLHLVMRGVIRQPTLYLSPVLETRKDEYIDLMFEVSRRGAWLPWIRFFLEVVKVAANEAVSTAEALLALQTDYRIRLQRAGRSANLLAIVDLLFKRPVVTIPQIAEHLGVTYRSAQLNTETLVAAGILSERPGTSNPRFFAARDVLTIISGSH</sequence>
<dbReference type="RefSeq" id="WP_171220045.1">
    <property type="nucleotide sequence ID" value="NZ_JABEPP010000006.1"/>
</dbReference>
<keyword evidence="1" id="KW-0547">Nucleotide-binding</keyword>
<organism evidence="5 6">
    <name type="scientific">Enterovirga aerilata</name>
    <dbReference type="NCBI Taxonomy" id="2730920"/>
    <lineage>
        <taxon>Bacteria</taxon>
        <taxon>Pseudomonadati</taxon>
        <taxon>Pseudomonadota</taxon>
        <taxon>Alphaproteobacteria</taxon>
        <taxon>Hyphomicrobiales</taxon>
        <taxon>Methylobacteriaceae</taxon>
        <taxon>Enterovirga</taxon>
    </lineage>
</organism>
<dbReference type="PANTHER" id="PTHR13504:SF38">
    <property type="entry name" value="FIDO DOMAIN-CONTAINING PROTEIN"/>
    <property type="match status" value="1"/>
</dbReference>
<dbReference type="InterPro" id="IPR036597">
    <property type="entry name" value="Fido-like_dom_sf"/>
</dbReference>
<evidence type="ECO:0000256" key="3">
    <source>
        <dbReference type="PIRSR" id="PIRSR640198-2"/>
    </source>
</evidence>
<feature type="binding site" evidence="1">
    <location>
        <position position="261"/>
    </location>
    <ligand>
        <name>ATP</name>
        <dbReference type="ChEBI" id="CHEBI:30616"/>
    </ligand>
</feature>
<protein>
    <submittedName>
        <fullName evidence="5">Fic family protein</fullName>
    </submittedName>
</protein>
<dbReference type="Pfam" id="PF02661">
    <property type="entry name" value="Fic"/>
    <property type="match status" value="1"/>
</dbReference>
<keyword evidence="6" id="KW-1185">Reference proteome</keyword>
<feature type="binding site" evidence="1">
    <location>
        <position position="219"/>
    </location>
    <ligand>
        <name>ATP</name>
        <dbReference type="ChEBI" id="CHEBI:30616"/>
    </ligand>
</feature>
<dbReference type="PROSITE" id="PS51459">
    <property type="entry name" value="FIDO"/>
    <property type="match status" value="1"/>
</dbReference>
<dbReference type="InterPro" id="IPR026287">
    <property type="entry name" value="SoFic-like"/>
</dbReference>
<dbReference type="Gene3D" id="1.10.3290.10">
    <property type="entry name" value="Fido-like domain"/>
    <property type="match status" value="1"/>
</dbReference>
<dbReference type="Pfam" id="PF13784">
    <property type="entry name" value="Fic_N"/>
    <property type="match status" value="1"/>
</dbReference>
<feature type="domain" description="Fido" evidence="4">
    <location>
        <begin position="129"/>
        <end position="283"/>
    </location>
</feature>
<reference evidence="5 6" key="1">
    <citation type="submission" date="2020-04" db="EMBL/GenBank/DDBJ databases">
        <title>Enterovirga sp. isolate from soil.</title>
        <authorList>
            <person name="Chea S."/>
            <person name="Kim D.-U."/>
        </authorList>
    </citation>
    <scope>NUCLEOTIDE SEQUENCE [LARGE SCALE GENOMIC DNA]</scope>
    <source>
        <strain evidence="5 6">DB1703</strain>
    </source>
</reference>
<dbReference type="InterPro" id="IPR040198">
    <property type="entry name" value="Fido_containing"/>
</dbReference>